<dbReference type="EMBL" id="PUHW01000137">
    <property type="protein sequence ID" value="KAG0688610.1"/>
    <property type="molecule type" value="Genomic_DNA"/>
</dbReference>
<dbReference type="InterPro" id="IPR027417">
    <property type="entry name" value="P-loop_NTPase"/>
</dbReference>
<feature type="compositionally biased region" description="Acidic residues" evidence="1">
    <location>
        <begin position="124"/>
        <end position="133"/>
    </location>
</feature>
<dbReference type="Gene3D" id="3.40.50.300">
    <property type="entry name" value="P-loop containing nucleotide triphosphate hydrolases"/>
    <property type="match status" value="1"/>
</dbReference>
<organism evidence="2 3">
    <name type="scientific">Pichia californica</name>
    <dbReference type="NCBI Taxonomy" id="460514"/>
    <lineage>
        <taxon>Eukaryota</taxon>
        <taxon>Fungi</taxon>
        <taxon>Dikarya</taxon>
        <taxon>Ascomycota</taxon>
        <taxon>Saccharomycotina</taxon>
        <taxon>Pichiomycetes</taxon>
        <taxon>Pichiales</taxon>
        <taxon>Pichiaceae</taxon>
        <taxon>Pichia</taxon>
    </lineage>
</organism>
<proteinExistence type="predicted"/>
<gene>
    <name evidence="2" type="ORF">C6P40_000744</name>
</gene>
<dbReference type="AlphaFoldDB" id="A0A9P7BFY4"/>
<dbReference type="Proteomes" id="UP000697127">
    <property type="component" value="Unassembled WGS sequence"/>
</dbReference>
<reference evidence="2" key="1">
    <citation type="submission" date="2020-11" db="EMBL/GenBank/DDBJ databases">
        <title>Kefir isolates.</title>
        <authorList>
            <person name="Marcisauskas S."/>
            <person name="Kim Y."/>
            <person name="Blasche S."/>
        </authorList>
    </citation>
    <scope>NUCLEOTIDE SEQUENCE</scope>
    <source>
        <strain evidence="2">Olga-1</strain>
    </source>
</reference>
<keyword evidence="3" id="KW-1185">Reference proteome</keyword>
<comment type="caution">
    <text evidence="2">The sequence shown here is derived from an EMBL/GenBank/DDBJ whole genome shotgun (WGS) entry which is preliminary data.</text>
</comment>
<name>A0A9P7BFY4_9ASCO</name>
<protein>
    <submittedName>
        <fullName evidence="2">Uncharacterized protein</fullName>
    </submittedName>
</protein>
<accession>A0A9P7BFY4</accession>
<evidence type="ECO:0000256" key="1">
    <source>
        <dbReference type="SAM" id="MobiDB-lite"/>
    </source>
</evidence>
<sequence length="424" mass="48299">MSSSKISLSKRLLNTINQRNINLLKKKQQSSDSLFNLQLESSESILHDTHGYYDLDYSNPNLFNNEQFSPLNSFHSPIASFSRGQSFGNSFNNSAGRKFPALGSFTSIGERHNSDYDEKKFDHDNDDDDDYDDDYNTGSRYSAPVTTPILVELIDTPGVQQEDLIPFLERSLDNRLSKDLLNNLANGYNTNYRSRVKPLITGSGISDLNAAVDGYILFYSCVPEFEKTDMMPPPPIYDELENEKDSTFDNKGIKALRDEYIDETKRETYEGMASIEILKSLYSSIVEAWKEYQIYHHSWETGKEYDNLSIASSFKQLWKNKDKPNSGSTSMKDLNKIKDPAQRKKMEALIKQQIGTDSRPPVVVVCSHIDSPYAAPLLIEKGRKLAESWGCSFIEMSCAYESDEWVNVEETMAIAIRECVEHMK</sequence>
<evidence type="ECO:0000313" key="3">
    <source>
        <dbReference type="Proteomes" id="UP000697127"/>
    </source>
</evidence>
<feature type="region of interest" description="Disordered" evidence="1">
    <location>
        <begin position="113"/>
        <end position="133"/>
    </location>
</feature>
<feature type="compositionally biased region" description="Basic and acidic residues" evidence="1">
    <location>
        <begin position="113"/>
        <end position="123"/>
    </location>
</feature>
<evidence type="ECO:0000313" key="2">
    <source>
        <dbReference type="EMBL" id="KAG0688610.1"/>
    </source>
</evidence>